<feature type="transmembrane region" description="Helical" evidence="1">
    <location>
        <begin position="92"/>
        <end position="111"/>
    </location>
</feature>
<feature type="transmembrane region" description="Helical" evidence="1">
    <location>
        <begin position="214"/>
        <end position="238"/>
    </location>
</feature>
<gene>
    <name evidence="2" type="ORF">POSPLADRAFT_1122355</name>
</gene>
<evidence type="ECO:0000256" key="1">
    <source>
        <dbReference type="SAM" id="Phobius"/>
    </source>
</evidence>
<feature type="non-terminal residue" evidence="2">
    <location>
        <position position="1"/>
    </location>
</feature>
<feature type="transmembrane region" description="Helical" evidence="1">
    <location>
        <begin position="172"/>
        <end position="194"/>
    </location>
</feature>
<sequence length="276" mass="30682">LDRAYLAAIWLETLFYGVNTILFFWCLTILTIRCHTVKINKILVTVALLMVVLSTSHVSLGFYRLLKGFILLRDQPGGPAAYFSDISRPENVAKITIQGLGAVVGDSVVVWRCWLVWNRSWKICFVPIILVIGTAGNNVYVLTPSLVCGLGQAVAFAHAQRYHDVFVLPIQIWSGALFAFSISSNVLVTGLIALRAWHLLQLSQGLTTFRTWKILLIIVESGMIYSISVTLMLSLYYLGSNSFYIIYDPIDQLGTMIPMAIIILAALGFTTNNIES</sequence>
<reference evidence="2 3" key="1">
    <citation type="submission" date="2017-04" db="EMBL/GenBank/DDBJ databases">
        <title>Genome Sequence of the Model Brown-Rot Fungus Postia placenta SB12.</title>
        <authorList>
            <consortium name="DOE Joint Genome Institute"/>
            <person name="Gaskell J."/>
            <person name="Kersten P."/>
            <person name="Larrondo L.F."/>
            <person name="Canessa P."/>
            <person name="Martinez D."/>
            <person name="Hibbett D."/>
            <person name="Schmoll M."/>
            <person name="Kubicek C.P."/>
            <person name="Martinez A.T."/>
            <person name="Yadav J."/>
            <person name="Master E."/>
            <person name="Magnuson J.K."/>
            <person name="James T."/>
            <person name="Yaver D."/>
            <person name="Berka R."/>
            <person name="Labutti K."/>
            <person name="Lipzen A."/>
            <person name="Aerts A."/>
            <person name="Barry K."/>
            <person name="Henrissat B."/>
            <person name="Blanchette R."/>
            <person name="Grigoriev I."/>
            <person name="Cullen D."/>
        </authorList>
    </citation>
    <scope>NUCLEOTIDE SEQUENCE [LARGE SCALE GENOMIC DNA]</scope>
    <source>
        <strain evidence="2 3">MAD-698-R-SB12</strain>
    </source>
</reference>
<accession>A0A1X6N224</accession>
<dbReference type="EMBL" id="KZ110596">
    <property type="protein sequence ID" value="OSX62671.1"/>
    <property type="molecule type" value="Genomic_DNA"/>
</dbReference>
<feature type="non-terminal residue" evidence="2">
    <location>
        <position position="276"/>
    </location>
</feature>
<dbReference type="OrthoDB" id="3357408at2759"/>
<dbReference type="GeneID" id="36328474"/>
<keyword evidence="1" id="KW-0472">Membrane</keyword>
<feature type="transmembrane region" description="Helical" evidence="1">
    <location>
        <begin position="250"/>
        <end position="270"/>
    </location>
</feature>
<dbReference type="RefSeq" id="XP_024339465.1">
    <property type="nucleotide sequence ID" value="XM_024483525.1"/>
</dbReference>
<keyword evidence="3" id="KW-1185">Reference proteome</keyword>
<proteinExistence type="predicted"/>
<protein>
    <submittedName>
        <fullName evidence="2">Uncharacterized protein</fullName>
    </submittedName>
</protein>
<dbReference type="AlphaFoldDB" id="A0A1X6N224"/>
<feature type="transmembrane region" description="Helical" evidence="1">
    <location>
        <begin position="6"/>
        <end position="30"/>
    </location>
</feature>
<organism evidence="2 3">
    <name type="scientific">Postia placenta MAD-698-R-SB12</name>
    <dbReference type="NCBI Taxonomy" id="670580"/>
    <lineage>
        <taxon>Eukaryota</taxon>
        <taxon>Fungi</taxon>
        <taxon>Dikarya</taxon>
        <taxon>Basidiomycota</taxon>
        <taxon>Agaricomycotina</taxon>
        <taxon>Agaricomycetes</taxon>
        <taxon>Polyporales</taxon>
        <taxon>Adustoporiaceae</taxon>
        <taxon>Rhodonia</taxon>
    </lineage>
</organism>
<feature type="transmembrane region" description="Helical" evidence="1">
    <location>
        <begin position="42"/>
        <end position="63"/>
    </location>
</feature>
<dbReference type="Proteomes" id="UP000194127">
    <property type="component" value="Unassembled WGS sequence"/>
</dbReference>
<keyword evidence="1" id="KW-1133">Transmembrane helix</keyword>
<evidence type="ECO:0000313" key="2">
    <source>
        <dbReference type="EMBL" id="OSX62671.1"/>
    </source>
</evidence>
<evidence type="ECO:0000313" key="3">
    <source>
        <dbReference type="Proteomes" id="UP000194127"/>
    </source>
</evidence>
<keyword evidence="1" id="KW-0812">Transmembrane</keyword>
<name>A0A1X6N224_9APHY</name>
<dbReference type="STRING" id="670580.A0A1X6N224"/>
<feature type="transmembrane region" description="Helical" evidence="1">
    <location>
        <begin position="123"/>
        <end position="142"/>
    </location>
</feature>